<dbReference type="PROSITE" id="PS00606">
    <property type="entry name" value="KS3_1"/>
    <property type="match status" value="1"/>
</dbReference>
<evidence type="ECO:0000256" key="13">
    <source>
        <dbReference type="RuleBase" id="RU003694"/>
    </source>
</evidence>
<dbReference type="InterPro" id="IPR018201">
    <property type="entry name" value="Ketoacyl_synth_AS"/>
</dbReference>
<dbReference type="EC" id="2.3.1.179" evidence="3 11"/>
<dbReference type="CDD" id="cd00834">
    <property type="entry name" value="KAS_I_II"/>
    <property type="match status" value="1"/>
</dbReference>
<dbReference type="EMBL" id="CP036272">
    <property type="protein sequence ID" value="QDT62000.1"/>
    <property type="molecule type" value="Genomic_DNA"/>
</dbReference>
<evidence type="ECO:0000256" key="1">
    <source>
        <dbReference type="ARBA" id="ARBA00005194"/>
    </source>
</evidence>
<comment type="pathway">
    <text evidence="1 11">Lipid metabolism; fatty acid biosynthesis.</text>
</comment>
<evidence type="ECO:0000256" key="9">
    <source>
        <dbReference type="ARBA" id="ARBA00023160"/>
    </source>
</evidence>
<dbReference type="RefSeq" id="WP_145276458.1">
    <property type="nucleotide sequence ID" value="NZ_CP036272.1"/>
</dbReference>
<keyword evidence="7" id="KW-0276">Fatty acid metabolism</keyword>
<dbReference type="GO" id="GO:0006633">
    <property type="term" value="P:fatty acid biosynthetic process"/>
    <property type="evidence" value="ECO:0007669"/>
    <property type="project" value="UniProtKB-UniRule"/>
</dbReference>
<dbReference type="NCBIfam" id="NF005589">
    <property type="entry name" value="PRK07314.1"/>
    <property type="match status" value="1"/>
</dbReference>
<dbReference type="PANTHER" id="PTHR11712">
    <property type="entry name" value="POLYKETIDE SYNTHASE-RELATED"/>
    <property type="match status" value="1"/>
</dbReference>
<dbReference type="InterPro" id="IPR014031">
    <property type="entry name" value="Ketoacyl_synth_C"/>
</dbReference>
<evidence type="ECO:0000256" key="2">
    <source>
        <dbReference type="ARBA" id="ARBA00008467"/>
    </source>
</evidence>
<feature type="active site" description="For beta-ketoacyl synthase activity" evidence="12">
    <location>
        <position position="179"/>
    </location>
</feature>
<dbReference type="Gene3D" id="3.40.47.10">
    <property type="match status" value="1"/>
</dbReference>
<comment type="similarity">
    <text evidence="2 11 13">Belongs to the thiolase-like superfamily. Beta-ketoacyl-ACP synthases family.</text>
</comment>
<comment type="function">
    <text evidence="11">Involved in the type II fatty acid elongation cycle. Catalyzes the elongation of a wide range of acyl-ACP by the addition of two carbons from malonyl-ACP to an acyl acceptor. Can efficiently catalyze the conversion of palmitoleoyl-ACP (cis-hexadec-9-enoyl-ACP) to cis-vaccenoyl-ACP (cis-octadec-11-enoyl-ACP), an essential step in the thermal regulation of fatty acid composition.</text>
</comment>
<dbReference type="PIRSF" id="PIRSF000447">
    <property type="entry name" value="KAS_II"/>
    <property type="match status" value="1"/>
</dbReference>
<comment type="catalytic activity">
    <reaction evidence="11">
        <text>a fatty acyl-[ACP] + malonyl-[ACP] + H(+) = a 3-oxoacyl-[ACP] + holo-[ACP] + CO2</text>
        <dbReference type="Rhea" id="RHEA:22836"/>
        <dbReference type="Rhea" id="RHEA-COMP:9623"/>
        <dbReference type="Rhea" id="RHEA-COMP:9685"/>
        <dbReference type="Rhea" id="RHEA-COMP:9916"/>
        <dbReference type="Rhea" id="RHEA-COMP:14125"/>
        <dbReference type="ChEBI" id="CHEBI:15378"/>
        <dbReference type="ChEBI" id="CHEBI:16526"/>
        <dbReference type="ChEBI" id="CHEBI:64479"/>
        <dbReference type="ChEBI" id="CHEBI:78449"/>
        <dbReference type="ChEBI" id="CHEBI:78776"/>
        <dbReference type="ChEBI" id="CHEBI:138651"/>
    </reaction>
</comment>
<dbReference type="PROSITE" id="PS52004">
    <property type="entry name" value="KS3_2"/>
    <property type="match status" value="1"/>
</dbReference>
<comment type="catalytic activity">
    <reaction evidence="11">
        <text>(9Z)-hexadecenoyl-[ACP] + malonyl-[ACP] + H(+) = 3-oxo-(11Z)-octadecenoyl-[ACP] + holo-[ACP] + CO2</text>
        <dbReference type="Rhea" id="RHEA:55040"/>
        <dbReference type="Rhea" id="RHEA-COMP:9623"/>
        <dbReference type="Rhea" id="RHEA-COMP:9685"/>
        <dbReference type="Rhea" id="RHEA-COMP:10800"/>
        <dbReference type="Rhea" id="RHEA-COMP:14074"/>
        <dbReference type="ChEBI" id="CHEBI:15378"/>
        <dbReference type="ChEBI" id="CHEBI:16526"/>
        <dbReference type="ChEBI" id="CHEBI:64479"/>
        <dbReference type="ChEBI" id="CHEBI:78449"/>
        <dbReference type="ChEBI" id="CHEBI:83989"/>
        <dbReference type="ChEBI" id="CHEBI:138538"/>
        <dbReference type="EC" id="2.3.1.179"/>
    </reaction>
</comment>
<evidence type="ECO:0000256" key="4">
    <source>
        <dbReference type="ARBA" id="ARBA00014657"/>
    </source>
</evidence>
<evidence type="ECO:0000256" key="7">
    <source>
        <dbReference type="ARBA" id="ARBA00022832"/>
    </source>
</evidence>
<evidence type="ECO:0000256" key="6">
    <source>
        <dbReference type="ARBA" id="ARBA00022679"/>
    </source>
</evidence>
<evidence type="ECO:0000256" key="10">
    <source>
        <dbReference type="ARBA" id="ARBA00023315"/>
    </source>
</evidence>
<dbReference type="AlphaFoldDB" id="A0A517T0U7"/>
<evidence type="ECO:0000259" key="14">
    <source>
        <dbReference type="PROSITE" id="PS52004"/>
    </source>
</evidence>
<dbReference type="Pfam" id="PF00109">
    <property type="entry name" value="ketoacyl-synt"/>
    <property type="match status" value="1"/>
</dbReference>
<reference evidence="15 16" key="1">
    <citation type="submission" date="2019-02" db="EMBL/GenBank/DDBJ databases">
        <title>Deep-cultivation of Planctomycetes and their phenomic and genomic characterization uncovers novel biology.</title>
        <authorList>
            <person name="Wiegand S."/>
            <person name="Jogler M."/>
            <person name="Boedeker C."/>
            <person name="Pinto D."/>
            <person name="Vollmers J."/>
            <person name="Rivas-Marin E."/>
            <person name="Kohn T."/>
            <person name="Peeters S.H."/>
            <person name="Heuer A."/>
            <person name="Rast P."/>
            <person name="Oberbeckmann S."/>
            <person name="Bunk B."/>
            <person name="Jeske O."/>
            <person name="Meyerdierks A."/>
            <person name="Storesund J.E."/>
            <person name="Kallscheuer N."/>
            <person name="Luecker S."/>
            <person name="Lage O.M."/>
            <person name="Pohl T."/>
            <person name="Merkel B.J."/>
            <person name="Hornburger P."/>
            <person name="Mueller R.-W."/>
            <person name="Bruemmer F."/>
            <person name="Labrenz M."/>
            <person name="Spormann A.M."/>
            <person name="Op den Camp H."/>
            <person name="Overmann J."/>
            <person name="Amann R."/>
            <person name="Jetten M.S.M."/>
            <person name="Mascher T."/>
            <person name="Medema M.H."/>
            <person name="Devos D.P."/>
            <person name="Kaster A.-K."/>
            <person name="Ovreas L."/>
            <person name="Rohde M."/>
            <person name="Galperin M.Y."/>
            <person name="Jogler C."/>
        </authorList>
    </citation>
    <scope>NUCLEOTIDE SEQUENCE [LARGE SCALE GENOMIC DNA]</scope>
    <source>
        <strain evidence="15 16">SV_7m_r</strain>
    </source>
</reference>
<sequence length="429" mass="44760">MSQGSADSSSNASVFKGDRRIVITGIGVVTPLGCEIEQFWSALTAGESGIAPITCIDTTQYKINFGGQIHEFSLEGICDPKEARRLDRFTQLAVHAAEQAVKDCGIDFDQTDRSRCGVILGSGIGGLLEIEAQIEKMLTKGPSRVSPFTIPKMMVNAAGGNIAITHGLRGPNFAVATACASATNAMGDALRSIRQNETDFVITGGSEAAMTRMGFAAFQNMKALSARVDAPTEASRPFDTERDGFVLSEGSGVLVFEELQHALNRGAKIYGEVIGYGTTCDAGHITAPDPEGTGAAAAMQAALDDAGVSPDQVDYINAHGTSTPLGDKAETNAIKRVFGDAAYKTSVSSTKSSLGHSLGASGGIEAAILCKTIETETIAPTINLTNPDPDCDLDYTPNQAASKAVKVAMSNSFGFGGHNACIVIEKYEG</sequence>
<evidence type="ECO:0000256" key="3">
    <source>
        <dbReference type="ARBA" id="ARBA00012356"/>
    </source>
</evidence>
<dbReference type="GO" id="GO:0005829">
    <property type="term" value="C:cytosol"/>
    <property type="evidence" value="ECO:0007669"/>
    <property type="project" value="TreeGrafter"/>
</dbReference>
<keyword evidence="16" id="KW-1185">Reference proteome</keyword>
<keyword evidence="5 11" id="KW-0444">Lipid biosynthesis</keyword>
<proteinExistence type="inferred from homology"/>
<evidence type="ECO:0000256" key="11">
    <source>
        <dbReference type="PIRNR" id="PIRNR000447"/>
    </source>
</evidence>
<evidence type="ECO:0000313" key="16">
    <source>
        <dbReference type="Proteomes" id="UP000315003"/>
    </source>
</evidence>
<dbReference type="OrthoDB" id="292158at2"/>
<dbReference type="InterPro" id="IPR016039">
    <property type="entry name" value="Thiolase-like"/>
</dbReference>
<dbReference type="InterPro" id="IPR014030">
    <property type="entry name" value="Ketoacyl_synth_N"/>
</dbReference>
<keyword evidence="6 11" id="KW-0808">Transferase</keyword>
<evidence type="ECO:0000313" key="15">
    <source>
        <dbReference type="EMBL" id="QDT62000.1"/>
    </source>
</evidence>
<dbReference type="GO" id="GO:0004315">
    <property type="term" value="F:3-oxoacyl-[acyl-carrier-protein] synthase activity"/>
    <property type="evidence" value="ECO:0007669"/>
    <property type="project" value="UniProtKB-UniRule"/>
</dbReference>
<dbReference type="SUPFAM" id="SSF53901">
    <property type="entry name" value="Thiolase-like"/>
    <property type="match status" value="2"/>
</dbReference>
<keyword evidence="10 11" id="KW-0012">Acyltransferase</keyword>
<name>A0A517T0U7_9BACT</name>
<accession>A0A517T0U7</accession>
<evidence type="ECO:0000256" key="12">
    <source>
        <dbReference type="PIRSR" id="PIRSR000447-1"/>
    </source>
</evidence>
<keyword evidence="9 11" id="KW-0275">Fatty acid biosynthesis</keyword>
<dbReference type="FunFam" id="3.40.47.10:FF:000009">
    <property type="entry name" value="3-oxoacyl-[acyl-carrier-protein] synthase 2"/>
    <property type="match status" value="1"/>
</dbReference>
<dbReference type="InterPro" id="IPR000794">
    <property type="entry name" value="Beta-ketoacyl_synthase"/>
</dbReference>
<dbReference type="Proteomes" id="UP000315003">
    <property type="component" value="Chromosome"/>
</dbReference>
<protein>
    <recommendedName>
        <fullName evidence="4 11">3-oxoacyl-[acyl-carrier-protein] synthase 2</fullName>
        <ecNumber evidence="3 11">2.3.1.179</ecNumber>
    </recommendedName>
</protein>
<evidence type="ECO:0000256" key="8">
    <source>
        <dbReference type="ARBA" id="ARBA00023098"/>
    </source>
</evidence>
<dbReference type="InterPro" id="IPR017568">
    <property type="entry name" value="3-oxoacyl-ACP_synth-2"/>
</dbReference>
<dbReference type="PANTHER" id="PTHR11712:SF336">
    <property type="entry name" value="3-OXOACYL-[ACYL-CARRIER-PROTEIN] SYNTHASE, MITOCHONDRIAL"/>
    <property type="match status" value="1"/>
</dbReference>
<evidence type="ECO:0000256" key="5">
    <source>
        <dbReference type="ARBA" id="ARBA00022516"/>
    </source>
</evidence>
<feature type="domain" description="Ketosynthase family 3 (KS3)" evidence="14">
    <location>
        <begin position="18"/>
        <end position="426"/>
    </location>
</feature>
<dbReference type="Pfam" id="PF02801">
    <property type="entry name" value="Ketoacyl-synt_C"/>
    <property type="match status" value="1"/>
</dbReference>
<dbReference type="NCBIfam" id="TIGR03150">
    <property type="entry name" value="fabF"/>
    <property type="match status" value="1"/>
</dbReference>
<gene>
    <name evidence="15" type="primary">fabF_4</name>
    <name evidence="15" type="ORF">SV7mr_45410</name>
</gene>
<dbReference type="UniPathway" id="UPA00094"/>
<dbReference type="SMART" id="SM00825">
    <property type="entry name" value="PKS_KS"/>
    <property type="match status" value="1"/>
</dbReference>
<keyword evidence="8" id="KW-0443">Lipid metabolism</keyword>
<dbReference type="InterPro" id="IPR020841">
    <property type="entry name" value="PKS_Beta-ketoAc_synthase_dom"/>
</dbReference>
<organism evidence="15 16">
    <name type="scientific">Stieleria bergensis</name>
    <dbReference type="NCBI Taxonomy" id="2528025"/>
    <lineage>
        <taxon>Bacteria</taxon>
        <taxon>Pseudomonadati</taxon>
        <taxon>Planctomycetota</taxon>
        <taxon>Planctomycetia</taxon>
        <taxon>Pirellulales</taxon>
        <taxon>Pirellulaceae</taxon>
        <taxon>Stieleria</taxon>
    </lineage>
</organism>